<dbReference type="InterPro" id="IPR017896">
    <property type="entry name" value="4Fe4S_Fe-S-bd"/>
</dbReference>
<dbReference type="InterPro" id="IPR017900">
    <property type="entry name" value="4Fe4S_Fe_S_CS"/>
</dbReference>
<evidence type="ECO:0000256" key="1">
    <source>
        <dbReference type="ARBA" id="ARBA00022723"/>
    </source>
</evidence>
<dbReference type="EMBL" id="WXEX01000005">
    <property type="protein sequence ID" value="MZP42906.1"/>
    <property type="molecule type" value="Genomic_DNA"/>
</dbReference>
<organism evidence="5 6">
    <name type="scientific">Heliomicrobium gestii</name>
    <name type="common">Heliobacterium gestii</name>
    <dbReference type="NCBI Taxonomy" id="2699"/>
    <lineage>
        <taxon>Bacteria</taxon>
        <taxon>Bacillati</taxon>
        <taxon>Bacillota</taxon>
        <taxon>Clostridia</taxon>
        <taxon>Eubacteriales</taxon>
        <taxon>Heliobacteriaceae</taxon>
        <taxon>Heliomicrobium</taxon>
    </lineage>
</organism>
<dbReference type="PANTHER" id="PTHR43122:SF2">
    <property type="entry name" value="FERREDOXIN SUBUNIT OF PYRUVATE:FLAVODOXIN OXIDOREDUCTASE"/>
    <property type="match status" value="1"/>
</dbReference>
<dbReference type="GO" id="GO:0051536">
    <property type="term" value="F:iron-sulfur cluster binding"/>
    <property type="evidence" value="ECO:0007669"/>
    <property type="project" value="UniProtKB-KW"/>
</dbReference>
<feature type="domain" description="4Fe-4S ferredoxin-type" evidence="4">
    <location>
        <begin position="53"/>
        <end position="83"/>
    </location>
</feature>
<keyword evidence="1" id="KW-0479">Metal-binding</keyword>
<reference evidence="5 6" key="1">
    <citation type="submission" date="2020-01" db="EMBL/GenBank/DDBJ databases">
        <title>Whole genome sequence of Heliobacterium gestii DSM 11169.</title>
        <authorList>
            <person name="Kyndt J.A."/>
            <person name="Meyer T.E."/>
        </authorList>
    </citation>
    <scope>NUCLEOTIDE SEQUENCE [LARGE SCALE GENOMIC DNA]</scope>
    <source>
        <strain evidence="5 6">DSM 11169</strain>
    </source>
</reference>
<evidence type="ECO:0000256" key="3">
    <source>
        <dbReference type="ARBA" id="ARBA00023014"/>
    </source>
</evidence>
<dbReference type="Gene3D" id="3.30.70.20">
    <property type="match status" value="1"/>
</dbReference>
<sequence>MSSVAEWKVYTIESGKGRHSVFPGLCKGCGLCIEKCPTDTITWSKKLGVYGTPAVEVQQDPACIACGICQHVCPDCAIVVEKLKPEEQKKPKA</sequence>
<gene>
    <name evidence="5" type="ORF">GTO89_07625</name>
</gene>
<dbReference type="PROSITE" id="PS00198">
    <property type="entry name" value="4FE4S_FER_1"/>
    <property type="match status" value="2"/>
</dbReference>
<dbReference type="RefSeq" id="WP_161261474.1">
    <property type="nucleotide sequence ID" value="NZ_JAFBDC010000004.1"/>
</dbReference>
<dbReference type="GO" id="GO:0046872">
    <property type="term" value="F:metal ion binding"/>
    <property type="evidence" value="ECO:0007669"/>
    <property type="project" value="UniProtKB-KW"/>
</dbReference>
<feature type="domain" description="4Fe-4S ferredoxin-type" evidence="4">
    <location>
        <begin position="17"/>
        <end position="46"/>
    </location>
</feature>
<accession>A0A845LJ54</accession>
<dbReference type="AlphaFoldDB" id="A0A845LJ54"/>
<dbReference type="PROSITE" id="PS51379">
    <property type="entry name" value="4FE4S_FER_2"/>
    <property type="match status" value="2"/>
</dbReference>
<name>A0A845LJ54_HELGE</name>
<protein>
    <submittedName>
        <fullName evidence="5">4Fe-4S dicluster domain-containing protein</fullName>
    </submittedName>
</protein>
<comment type="caution">
    <text evidence="5">The sequence shown here is derived from an EMBL/GenBank/DDBJ whole genome shotgun (WGS) entry which is preliminary data.</text>
</comment>
<evidence type="ECO:0000313" key="6">
    <source>
        <dbReference type="Proteomes" id="UP000471031"/>
    </source>
</evidence>
<dbReference type="Proteomes" id="UP000471031">
    <property type="component" value="Unassembled WGS sequence"/>
</dbReference>
<keyword evidence="6" id="KW-1185">Reference proteome</keyword>
<keyword evidence="3" id="KW-0411">Iron-sulfur</keyword>
<evidence type="ECO:0000313" key="5">
    <source>
        <dbReference type="EMBL" id="MZP42906.1"/>
    </source>
</evidence>
<evidence type="ECO:0000259" key="4">
    <source>
        <dbReference type="PROSITE" id="PS51379"/>
    </source>
</evidence>
<dbReference type="SUPFAM" id="SSF54862">
    <property type="entry name" value="4Fe-4S ferredoxins"/>
    <property type="match status" value="1"/>
</dbReference>
<dbReference type="OrthoDB" id="9804603at2"/>
<keyword evidence="2" id="KW-0408">Iron</keyword>
<dbReference type="Pfam" id="PF12838">
    <property type="entry name" value="Fer4_7"/>
    <property type="match status" value="1"/>
</dbReference>
<evidence type="ECO:0000256" key="2">
    <source>
        <dbReference type="ARBA" id="ARBA00023004"/>
    </source>
</evidence>
<proteinExistence type="predicted"/>
<dbReference type="PANTHER" id="PTHR43122">
    <property type="entry name" value="FERREDOXIN SUBUNIT OF PYRUVATE:FLAVODOXIN OXIDOREDUCTASE-RELATED"/>
    <property type="match status" value="1"/>
</dbReference>